<sequence>MTPIELCERGLVPDRLTRIGMRRLMRQRLNDEFRDAEQQFARYQQLLTDFSHGPIAVATDKANEQHYEVPAEFFQLSLGRHLKYSSGYWPVGVDNLDAAEAAMLALTCERAELDDGMDILELGCGWGSVTLWMAEHYPRALITAVSNSASQKAHIMEQCRQRGIDNVRIVTADINEFAGDRHFDRIVSVEMFEHVRNHAELMQRISGWLKPGGKLFVHIFCHRLLTYPFETEGEDNWMGRHFFTGGLMPSENYLLNFQQQLLLDAQWRLSGRHYARTAEAWLENTDCHRARILALFRDVYGDTQAAIWLQRWRMFYMACAELFGYEDGNQWLVGHYRFRKNG</sequence>
<name>A0AAE3HHG9_9GAMM</name>
<dbReference type="PANTHER" id="PTHR43832:SF1">
    <property type="entry name" value="S-ADENOSYL-L-METHIONINE-DEPENDENT METHYLTRANSFERASES SUPERFAMILY PROTEIN"/>
    <property type="match status" value="1"/>
</dbReference>
<evidence type="ECO:0000313" key="2">
    <source>
        <dbReference type="Proteomes" id="UP001204445"/>
    </source>
</evidence>
<organism evidence="1 2">
    <name type="scientific">Methylohalomonas lacus</name>
    <dbReference type="NCBI Taxonomy" id="398773"/>
    <lineage>
        <taxon>Bacteria</taxon>
        <taxon>Pseudomonadati</taxon>
        <taxon>Pseudomonadota</taxon>
        <taxon>Gammaproteobacteria</taxon>
        <taxon>Methylohalomonadales</taxon>
        <taxon>Methylohalomonadaceae</taxon>
        <taxon>Methylohalomonas</taxon>
    </lineage>
</organism>
<keyword evidence="2" id="KW-1185">Reference proteome</keyword>
<keyword evidence="1" id="KW-0489">Methyltransferase</keyword>
<dbReference type="CDD" id="cd02440">
    <property type="entry name" value="AdoMet_MTases"/>
    <property type="match status" value="1"/>
</dbReference>
<dbReference type="GO" id="GO:0008825">
    <property type="term" value="F:cyclopropane-fatty-acyl-phospholipid synthase activity"/>
    <property type="evidence" value="ECO:0007669"/>
    <property type="project" value="UniProtKB-EC"/>
</dbReference>
<gene>
    <name evidence="1" type="ORF">J2T55_000340</name>
</gene>
<dbReference type="AlphaFoldDB" id="A0AAE3HHG9"/>
<dbReference type="FunFam" id="3.40.50.150:FF:000554">
    <property type="entry name" value="Cation-transporting ATPase"/>
    <property type="match status" value="1"/>
</dbReference>
<proteinExistence type="predicted"/>
<dbReference type="EC" id="2.1.1.79" evidence="1"/>
<evidence type="ECO:0000313" key="1">
    <source>
        <dbReference type="EMBL" id="MCS3902344.1"/>
    </source>
</evidence>
<dbReference type="PANTHER" id="PTHR43832">
    <property type="match status" value="1"/>
</dbReference>
<dbReference type="Gene3D" id="3.40.50.150">
    <property type="entry name" value="Vaccinia Virus protein VP39"/>
    <property type="match status" value="1"/>
</dbReference>
<protein>
    <submittedName>
        <fullName evidence="1">Cyclopropane-fatty-acyl-phospholipid synthase</fullName>
        <ecNumber evidence="1">2.1.1.79</ecNumber>
    </submittedName>
</protein>
<dbReference type="SUPFAM" id="SSF53335">
    <property type="entry name" value="S-adenosyl-L-methionine-dependent methyltransferases"/>
    <property type="match status" value="1"/>
</dbReference>
<keyword evidence="1" id="KW-0808">Transferase</keyword>
<reference evidence="1" key="1">
    <citation type="submission" date="2022-08" db="EMBL/GenBank/DDBJ databases">
        <title>Genomic Encyclopedia of Type Strains, Phase III (KMG-III): the genomes of soil and plant-associated and newly described type strains.</title>
        <authorList>
            <person name="Whitman W."/>
        </authorList>
    </citation>
    <scope>NUCLEOTIDE SEQUENCE</scope>
    <source>
        <strain evidence="1">HMT 1</strain>
    </source>
</reference>
<accession>A0AAE3HHG9</accession>
<dbReference type="Proteomes" id="UP001204445">
    <property type="component" value="Unassembled WGS sequence"/>
</dbReference>
<dbReference type="EMBL" id="JANUCT010000002">
    <property type="protein sequence ID" value="MCS3902344.1"/>
    <property type="molecule type" value="Genomic_DNA"/>
</dbReference>
<dbReference type="GO" id="GO:0032259">
    <property type="term" value="P:methylation"/>
    <property type="evidence" value="ECO:0007669"/>
    <property type="project" value="UniProtKB-KW"/>
</dbReference>
<dbReference type="InterPro" id="IPR029063">
    <property type="entry name" value="SAM-dependent_MTases_sf"/>
</dbReference>
<dbReference type="RefSeq" id="WP_259053853.1">
    <property type="nucleotide sequence ID" value="NZ_JANUCT010000002.1"/>
</dbReference>
<comment type="caution">
    <text evidence="1">The sequence shown here is derived from an EMBL/GenBank/DDBJ whole genome shotgun (WGS) entry which is preliminary data.</text>
</comment>
<dbReference type="Pfam" id="PF02353">
    <property type="entry name" value="CMAS"/>
    <property type="match status" value="1"/>
</dbReference>